<accession>A0A1E8FCX5</accession>
<dbReference type="EMBL" id="MJIC01000014">
    <property type="protein sequence ID" value="OFI33782.1"/>
    <property type="molecule type" value="Genomic_DNA"/>
</dbReference>
<dbReference type="STRING" id="1856405.BFC17_19620"/>
<dbReference type="Proteomes" id="UP000176037">
    <property type="component" value="Unassembled WGS sequence"/>
</dbReference>
<name>A0A1E8FCX5_9ALTE</name>
<keyword evidence="2" id="KW-1185">Reference proteome</keyword>
<organism evidence="1 2">
    <name type="scientific">Alteromonas lipolytica</name>
    <dbReference type="NCBI Taxonomy" id="1856405"/>
    <lineage>
        <taxon>Bacteria</taxon>
        <taxon>Pseudomonadati</taxon>
        <taxon>Pseudomonadota</taxon>
        <taxon>Gammaproteobacteria</taxon>
        <taxon>Alteromonadales</taxon>
        <taxon>Alteromonadaceae</taxon>
        <taxon>Alteromonas/Salinimonas group</taxon>
        <taxon>Alteromonas</taxon>
    </lineage>
</organism>
<protein>
    <submittedName>
        <fullName evidence="1">Uncharacterized protein</fullName>
    </submittedName>
</protein>
<gene>
    <name evidence="1" type="ORF">BFC17_19620</name>
</gene>
<evidence type="ECO:0000313" key="1">
    <source>
        <dbReference type="EMBL" id="OFI33782.1"/>
    </source>
</evidence>
<comment type="caution">
    <text evidence="1">The sequence shown here is derived from an EMBL/GenBank/DDBJ whole genome shotgun (WGS) entry which is preliminary data.</text>
</comment>
<proteinExistence type="predicted"/>
<dbReference type="AlphaFoldDB" id="A0A1E8FCX5"/>
<evidence type="ECO:0000313" key="2">
    <source>
        <dbReference type="Proteomes" id="UP000176037"/>
    </source>
</evidence>
<sequence>MLQKTLYTQDNMQGARRYLLRKFGDGLWLKEKIKYIVCDERSLLKQPAFVFGSLYREILVSGRLSKSEEASWMTAPASAGRMLALDDRFYLPDTSMLLRG</sequence>
<reference evidence="1 2" key="1">
    <citation type="submission" date="2016-09" db="EMBL/GenBank/DDBJ databases">
        <title>Alteromonas lipolytica, a new species isolated from sea water.</title>
        <authorList>
            <person name="Wu Y.-H."/>
            <person name="Cheng H."/>
            <person name="Xu X.-W."/>
        </authorList>
    </citation>
    <scope>NUCLEOTIDE SEQUENCE [LARGE SCALE GENOMIC DNA]</scope>
    <source>
        <strain evidence="1 2">JW12</strain>
    </source>
</reference>
<dbReference type="RefSeq" id="WP_070176709.1">
    <property type="nucleotide sequence ID" value="NZ_BMJR01000003.1"/>
</dbReference>